<dbReference type="GO" id="GO:0016491">
    <property type="term" value="F:oxidoreductase activity"/>
    <property type="evidence" value="ECO:0007669"/>
    <property type="project" value="UniProtKB-KW"/>
</dbReference>
<dbReference type="eggNOG" id="COG1145">
    <property type="taxonomic scope" value="Bacteria"/>
</dbReference>
<keyword evidence="5" id="KW-0411">Iron-sulfur</keyword>
<dbReference type="eggNOG" id="COG0778">
    <property type="taxonomic scope" value="Bacteria"/>
</dbReference>
<dbReference type="Gene3D" id="3.30.70.20">
    <property type="match status" value="1"/>
</dbReference>
<evidence type="ECO:0000256" key="2">
    <source>
        <dbReference type="ARBA" id="ARBA00022723"/>
    </source>
</evidence>
<dbReference type="InterPro" id="IPR000415">
    <property type="entry name" value="Nitroreductase-like"/>
</dbReference>
<keyword evidence="4" id="KW-0408">Iron</keyword>
<evidence type="ECO:0000313" key="8">
    <source>
        <dbReference type="Proteomes" id="UP000010847"/>
    </source>
</evidence>
<dbReference type="PANTHER" id="PTHR43673:SF10">
    <property type="entry name" value="NADH DEHYDROGENASE_NAD(P)H NITROREDUCTASE XCC3605-RELATED"/>
    <property type="match status" value="1"/>
</dbReference>
<comment type="similarity">
    <text evidence="1">Belongs to the nitroreductase family.</text>
</comment>
<dbReference type="EMBL" id="CP007032">
    <property type="protein sequence ID" value="AHF07011.1"/>
    <property type="molecule type" value="Genomic_DNA"/>
</dbReference>
<protein>
    <submittedName>
        <fullName evidence="7">Nitroreductase</fullName>
    </submittedName>
</protein>
<dbReference type="STRING" id="871968.DESME_07980"/>
<dbReference type="InterPro" id="IPR017900">
    <property type="entry name" value="4Fe4S_Fe_S_CS"/>
</dbReference>
<dbReference type="SUPFAM" id="SSF54862">
    <property type="entry name" value="4Fe-4S ferredoxins"/>
    <property type="match status" value="1"/>
</dbReference>
<dbReference type="InterPro" id="IPR029479">
    <property type="entry name" value="Nitroreductase"/>
</dbReference>
<dbReference type="SUPFAM" id="SSF55469">
    <property type="entry name" value="FMN-dependent nitroreductase-like"/>
    <property type="match status" value="1"/>
</dbReference>
<dbReference type="CDD" id="cd02143">
    <property type="entry name" value="nitroreductase_FeS-like"/>
    <property type="match status" value="1"/>
</dbReference>
<sequence>MIIDPDQCIGCELCVNDCLTHDLELINNKAVPLHQYCFKCGHCIAICPQQAVSVENYDMSEIKDFEESTFTIEPETFLNVVKFRRSVRHYLDKEVKREKIEKIIEAGRYTETASNSQGVSYIVVQKEIPKLREQATKQLRTLIESGYNSSGLNLDEGDFLFRNAPVLILTVSKSKVDAGLAASNMEIMAVTQGLGAFFIGFFVRIANQDQEIKAILEMKPGEEIITCMAVGYPKIKYYRTVPRKKAKIRWK</sequence>
<dbReference type="InterPro" id="IPR017896">
    <property type="entry name" value="4Fe4S_Fe-S-bd"/>
</dbReference>
<feature type="domain" description="4Fe-4S ferredoxin-type" evidence="6">
    <location>
        <begin position="1"/>
        <end position="28"/>
    </location>
</feature>
<gene>
    <name evidence="7" type="ORF">DESME_07980</name>
</gene>
<reference evidence="7 8" key="1">
    <citation type="submission" date="2013-12" db="EMBL/GenBank/DDBJ databases">
        <authorList>
            <consortium name="DOE Joint Genome Institute"/>
            <person name="Smidt H."/>
            <person name="Huntemann M."/>
            <person name="Han J."/>
            <person name="Chen A."/>
            <person name="Kyrpides N."/>
            <person name="Mavromatis K."/>
            <person name="Markowitz V."/>
            <person name="Palaniappan K."/>
            <person name="Ivanova N."/>
            <person name="Schaumberg A."/>
            <person name="Pati A."/>
            <person name="Liolios K."/>
            <person name="Nordberg H.P."/>
            <person name="Cantor M.N."/>
            <person name="Hua S.X."/>
            <person name="Woyke T."/>
        </authorList>
    </citation>
    <scope>NUCLEOTIDE SEQUENCE [LARGE SCALE GENOMIC DNA]</scope>
    <source>
        <strain evidence="8">DSM 15288</strain>
    </source>
</reference>
<evidence type="ECO:0000259" key="6">
    <source>
        <dbReference type="PROSITE" id="PS51379"/>
    </source>
</evidence>
<evidence type="ECO:0000256" key="3">
    <source>
        <dbReference type="ARBA" id="ARBA00023002"/>
    </source>
</evidence>
<keyword evidence="8" id="KW-1185">Reference proteome</keyword>
<dbReference type="Pfam" id="PF00881">
    <property type="entry name" value="Nitroreductase"/>
    <property type="match status" value="1"/>
</dbReference>
<dbReference type="KEGG" id="dmt:DESME_07980"/>
<feature type="domain" description="4Fe-4S ferredoxin-type" evidence="6">
    <location>
        <begin position="29"/>
        <end position="57"/>
    </location>
</feature>
<dbReference type="AlphaFoldDB" id="W0ED51"/>
<organism evidence="7 8">
    <name type="scientific">Desulfitobacterium metallireducens DSM 15288</name>
    <dbReference type="NCBI Taxonomy" id="871968"/>
    <lineage>
        <taxon>Bacteria</taxon>
        <taxon>Bacillati</taxon>
        <taxon>Bacillota</taxon>
        <taxon>Clostridia</taxon>
        <taxon>Eubacteriales</taxon>
        <taxon>Desulfitobacteriaceae</taxon>
        <taxon>Desulfitobacterium</taxon>
    </lineage>
</organism>
<dbReference type="PROSITE" id="PS51379">
    <property type="entry name" value="4FE4S_FER_2"/>
    <property type="match status" value="2"/>
</dbReference>
<keyword evidence="2" id="KW-0479">Metal-binding</keyword>
<dbReference type="Gene3D" id="3.40.109.10">
    <property type="entry name" value="NADH Oxidase"/>
    <property type="match status" value="1"/>
</dbReference>
<name>W0ED51_9FIRM</name>
<proteinExistence type="inferred from homology"/>
<accession>W0ED51</accession>
<keyword evidence="3" id="KW-0560">Oxidoreductase</keyword>
<evidence type="ECO:0000256" key="1">
    <source>
        <dbReference type="ARBA" id="ARBA00007118"/>
    </source>
</evidence>
<dbReference type="Proteomes" id="UP000010847">
    <property type="component" value="Chromosome"/>
</dbReference>
<evidence type="ECO:0000256" key="5">
    <source>
        <dbReference type="ARBA" id="ARBA00023014"/>
    </source>
</evidence>
<dbReference type="Pfam" id="PF13237">
    <property type="entry name" value="Fer4_10"/>
    <property type="match status" value="1"/>
</dbReference>
<dbReference type="PROSITE" id="PS00198">
    <property type="entry name" value="4FE4S_FER_1"/>
    <property type="match status" value="1"/>
</dbReference>
<evidence type="ECO:0000313" key="7">
    <source>
        <dbReference type="EMBL" id="AHF07011.1"/>
    </source>
</evidence>
<dbReference type="GO" id="GO:0051536">
    <property type="term" value="F:iron-sulfur cluster binding"/>
    <property type="evidence" value="ECO:0007669"/>
    <property type="project" value="UniProtKB-KW"/>
</dbReference>
<dbReference type="GO" id="GO:0046872">
    <property type="term" value="F:metal ion binding"/>
    <property type="evidence" value="ECO:0007669"/>
    <property type="project" value="UniProtKB-KW"/>
</dbReference>
<dbReference type="HOGENOM" id="CLU_070764_2_1_9"/>
<evidence type="ECO:0000256" key="4">
    <source>
        <dbReference type="ARBA" id="ARBA00023004"/>
    </source>
</evidence>
<dbReference type="PANTHER" id="PTHR43673">
    <property type="entry name" value="NAD(P)H NITROREDUCTASE YDGI-RELATED"/>
    <property type="match status" value="1"/>
</dbReference>